<dbReference type="Pfam" id="PF00106">
    <property type="entry name" value="adh_short"/>
    <property type="match status" value="1"/>
</dbReference>
<dbReference type="InterPro" id="IPR002347">
    <property type="entry name" value="SDR_fam"/>
</dbReference>
<dbReference type="PANTHER" id="PTHR43550:SF3">
    <property type="entry name" value="3-KETODIHYDROSPHINGOSINE REDUCTASE"/>
    <property type="match status" value="1"/>
</dbReference>
<gene>
    <name evidence="2" type="ORF">UABAM_04773</name>
</gene>
<dbReference type="PANTHER" id="PTHR43550">
    <property type="entry name" value="3-KETODIHYDROSPHINGOSINE REDUCTASE"/>
    <property type="match status" value="1"/>
</dbReference>
<dbReference type="AlphaFoldDB" id="A0A5S9IRH7"/>
<dbReference type="RefSeq" id="WP_151970447.1">
    <property type="nucleotide sequence ID" value="NZ_AP019860.1"/>
</dbReference>
<comment type="similarity">
    <text evidence="1">Belongs to the short-chain dehydrogenases/reductases (SDR) family.</text>
</comment>
<reference evidence="2 3" key="1">
    <citation type="submission" date="2019-08" db="EMBL/GenBank/DDBJ databases">
        <title>Complete genome sequence of Candidatus Uab amorphum.</title>
        <authorList>
            <person name="Shiratori T."/>
            <person name="Suzuki S."/>
            <person name="Kakizawa Y."/>
            <person name="Ishida K."/>
        </authorList>
    </citation>
    <scope>NUCLEOTIDE SEQUENCE [LARGE SCALE GENOMIC DNA]</scope>
    <source>
        <strain evidence="2 3">SRT547</strain>
    </source>
</reference>
<name>A0A5S9IRH7_UABAM</name>
<sequence length="274" mass="30154">MAKNKHALITGGSSGLGLAMARQLAKEGMQVTIVGRNPQKLKKAVEELHKIHEEIYGVVADISSSQSIQSIVSHVKEQGSVDFLIMNAGVVHVGTLAQMSESELRADIDIDLTGTMLCTKHLLPFLTKDARILFVSSVLGFLAMAGYPAYCPAKAGVIHFAAVLRRELKNTKMCVYVACPADIDTPQYDYEFASMPEWMKGDGARPNVMTAAQAATKILRKCHGGRWLITINFEVWLLLTLSKILPQRIVDFILDRMFPVPSVEDVLADEEVKK</sequence>
<dbReference type="GO" id="GO:0047560">
    <property type="term" value="F:3-dehydrosphinganine reductase activity"/>
    <property type="evidence" value="ECO:0007669"/>
    <property type="project" value="TreeGrafter"/>
</dbReference>
<dbReference type="SUPFAM" id="SSF51735">
    <property type="entry name" value="NAD(P)-binding Rossmann-fold domains"/>
    <property type="match status" value="1"/>
</dbReference>
<keyword evidence="3" id="KW-1185">Reference proteome</keyword>
<dbReference type="Proteomes" id="UP000326354">
    <property type="component" value="Chromosome"/>
</dbReference>
<accession>A0A5S9IRH7</accession>
<dbReference type="EMBL" id="AP019860">
    <property type="protein sequence ID" value="BBM86387.1"/>
    <property type="molecule type" value="Genomic_DNA"/>
</dbReference>
<protein>
    <submittedName>
        <fullName evidence="2">3-oxoacyl-ACP reductase</fullName>
    </submittedName>
</protein>
<dbReference type="KEGG" id="uam:UABAM_04773"/>
<dbReference type="PRINTS" id="PR00081">
    <property type="entry name" value="GDHRDH"/>
</dbReference>
<dbReference type="OrthoDB" id="151996at2"/>
<organism evidence="2 3">
    <name type="scientific">Uabimicrobium amorphum</name>
    <dbReference type="NCBI Taxonomy" id="2596890"/>
    <lineage>
        <taxon>Bacteria</taxon>
        <taxon>Pseudomonadati</taxon>
        <taxon>Planctomycetota</taxon>
        <taxon>Candidatus Uabimicrobiia</taxon>
        <taxon>Candidatus Uabimicrobiales</taxon>
        <taxon>Candidatus Uabimicrobiaceae</taxon>
        <taxon>Candidatus Uabimicrobium</taxon>
    </lineage>
</organism>
<dbReference type="GO" id="GO:0030148">
    <property type="term" value="P:sphingolipid biosynthetic process"/>
    <property type="evidence" value="ECO:0007669"/>
    <property type="project" value="TreeGrafter"/>
</dbReference>
<dbReference type="InterPro" id="IPR036291">
    <property type="entry name" value="NAD(P)-bd_dom_sf"/>
</dbReference>
<evidence type="ECO:0000256" key="1">
    <source>
        <dbReference type="RuleBase" id="RU000363"/>
    </source>
</evidence>
<dbReference type="GO" id="GO:0006666">
    <property type="term" value="P:3-keto-sphinganine metabolic process"/>
    <property type="evidence" value="ECO:0007669"/>
    <property type="project" value="TreeGrafter"/>
</dbReference>
<evidence type="ECO:0000313" key="3">
    <source>
        <dbReference type="Proteomes" id="UP000326354"/>
    </source>
</evidence>
<proteinExistence type="inferred from homology"/>
<dbReference type="GO" id="GO:0016020">
    <property type="term" value="C:membrane"/>
    <property type="evidence" value="ECO:0007669"/>
    <property type="project" value="GOC"/>
</dbReference>
<dbReference type="PRINTS" id="PR00080">
    <property type="entry name" value="SDRFAMILY"/>
</dbReference>
<dbReference type="Gene3D" id="3.40.50.720">
    <property type="entry name" value="NAD(P)-binding Rossmann-like Domain"/>
    <property type="match status" value="1"/>
</dbReference>
<evidence type="ECO:0000313" key="2">
    <source>
        <dbReference type="EMBL" id="BBM86387.1"/>
    </source>
</evidence>